<dbReference type="Pfam" id="PF13738">
    <property type="entry name" value="Pyr_redox_3"/>
    <property type="match status" value="1"/>
</dbReference>
<reference evidence="2 3" key="1">
    <citation type="submission" date="2018-12" db="EMBL/GenBank/DDBJ databases">
        <title>Bacillus ochoae sp. nov., Paenibacillus whitsoniae sp. nov., Paenibacillus spiritus sp. nov. Isolated from the Mars Exploration Rover during spacecraft assembly.</title>
        <authorList>
            <person name="Seuylemezian A."/>
            <person name="Vaishampayan P."/>
        </authorList>
    </citation>
    <scope>NUCLEOTIDE SEQUENCE [LARGE SCALE GENOMIC DNA]</scope>
    <source>
        <strain evidence="2 3">MER 54</strain>
    </source>
</reference>
<protein>
    <submittedName>
        <fullName evidence="2">Monooxygenase</fullName>
    </submittedName>
</protein>
<dbReference type="InterPro" id="IPR050982">
    <property type="entry name" value="Auxin_biosynth/cation_transpt"/>
</dbReference>
<dbReference type="GO" id="GO:0050660">
    <property type="term" value="F:flavin adenine dinucleotide binding"/>
    <property type="evidence" value="ECO:0007669"/>
    <property type="project" value="TreeGrafter"/>
</dbReference>
<evidence type="ECO:0000313" key="3">
    <source>
        <dbReference type="Proteomes" id="UP000276128"/>
    </source>
</evidence>
<keyword evidence="1" id="KW-0560">Oxidoreductase</keyword>
<dbReference type="InterPro" id="IPR036188">
    <property type="entry name" value="FAD/NAD-bd_sf"/>
</dbReference>
<organism evidence="2 3">
    <name type="scientific">Paenibacillus whitsoniae</name>
    <dbReference type="NCBI Taxonomy" id="2496558"/>
    <lineage>
        <taxon>Bacteria</taxon>
        <taxon>Bacillati</taxon>
        <taxon>Bacillota</taxon>
        <taxon>Bacilli</taxon>
        <taxon>Bacillales</taxon>
        <taxon>Paenibacillaceae</taxon>
        <taxon>Paenibacillus</taxon>
    </lineage>
</organism>
<dbReference type="SUPFAM" id="SSF51905">
    <property type="entry name" value="FAD/NAD(P)-binding domain"/>
    <property type="match status" value="1"/>
</dbReference>
<dbReference type="OrthoDB" id="178899at2"/>
<proteinExistence type="predicted"/>
<dbReference type="EMBL" id="RXHU01000014">
    <property type="protein sequence ID" value="RTE11014.1"/>
    <property type="molecule type" value="Genomic_DNA"/>
</dbReference>
<dbReference type="Proteomes" id="UP000276128">
    <property type="component" value="Unassembled WGS sequence"/>
</dbReference>
<dbReference type="AlphaFoldDB" id="A0A430JIZ3"/>
<dbReference type="PANTHER" id="PTHR43539:SF89">
    <property type="entry name" value="NAD(P)-BINDING DOMAIN-CONTAINING PROTEIN"/>
    <property type="match status" value="1"/>
</dbReference>
<evidence type="ECO:0000313" key="2">
    <source>
        <dbReference type="EMBL" id="RTE11014.1"/>
    </source>
</evidence>
<dbReference type="GO" id="GO:0004497">
    <property type="term" value="F:monooxygenase activity"/>
    <property type="evidence" value="ECO:0007669"/>
    <property type="project" value="UniProtKB-KW"/>
</dbReference>
<dbReference type="Gene3D" id="3.50.50.60">
    <property type="entry name" value="FAD/NAD(P)-binding domain"/>
    <property type="match status" value="2"/>
</dbReference>
<accession>A0A430JIZ3</accession>
<gene>
    <name evidence="2" type="ORF">EJQ19_04595</name>
</gene>
<name>A0A430JIZ3_9BACL</name>
<keyword evidence="2" id="KW-0503">Monooxygenase</keyword>
<dbReference type="PROSITE" id="PS51257">
    <property type="entry name" value="PROKAR_LIPOPROTEIN"/>
    <property type="match status" value="1"/>
</dbReference>
<dbReference type="RefSeq" id="WP_126140014.1">
    <property type="nucleotide sequence ID" value="NZ_RXHU01000014.1"/>
</dbReference>
<comment type="caution">
    <text evidence="2">The sequence shown here is derived from an EMBL/GenBank/DDBJ whole genome shotgun (WGS) entry which is preliminary data.</text>
</comment>
<evidence type="ECO:0000256" key="1">
    <source>
        <dbReference type="ARBA" id="ARBA00023002"/>
    </source>
</evidence>
<dbReference type="PANTHER" id="PTHR43539">
    <property type="entry name" value="FLAVIN-BINDING MONOOXYGENASE-LIKE PROTEIN (AFU_ORTHOLOGUE AFUA_4G09220)"/>
    <property type="match status" value="1"/>
</dbReference>
<sequence length="376" mass="41401">MKTYECIIVGAGAAGIGMGCVLQDLGITNFCILDRSEIGASFLLWPKEMRLITPSFTSNAYGMLDLNAIALRTSPAYTLCTEHPTGEEYAEYLQAIADFRKLPVQTGVDVAQIYKKKEVFKLETSIGGMTSRNVIWAGGEFQYPNLSPFPGAEYCLHNSLVEAWRQVEGDEQLIIGGYESGMDAAIHLCRAGKKVIVIDNSGRYTGKGSSDPSVELSPYTKDRLEDIMENGNFSMISKYEVKWVEPTEEGGFLVYCENEEGTSRMLKSNQRPILATGFKGSLSMIEHLFLHGDKGEVLLTAQDESTLTPGLFVVGPSVTHGNLLFCFIYKFRQRFGVVAKAIAEKLGMDPDAVLEDYRAHGMMLSDLSCCGEDCQC</sequence>
<keyword evidence="3" id="KW-1185">Reference proteome</keyword>